<dbReference type="InterPro" id="IPR003661">
    <property type="entry name" value="HisK_dim/P_dom"/>
</dbReference>
<dbReference type="InterPro" id="IPR036890">
    <property type="entry name" value="HATPase_C_sf"/>
</dbReference>
<keyword evidence="10" id="KW-0067">ATP-binding</keyword>
<dbReference type="CDD" id="cd00130">
    <property type="entry name" value="PAS"/>
    <property type="match status" value="2"/>
</dbReference>
<evidence type="ECO:0000256" key="12">
    <source>
        <dbReference type="ARBA" id="ARBA00023136"/>
    </source>
</evidence>
<dbReference type="GO" id="GO:0000155">
    <property type="term" value="F:phosphorelay sensor kinase activity"/>
    <property type="evidence" value="ECO:0007669"/>
    <property type="project" value="InterPro"/>
</dbReference>
<comment type="subcellular location">
    <subcellularLocation>
        <location evidence="2">Cell membrane</location>
    </subcellularLocation>
    <subcellularLocation>
        <location evidence="3">Membrane raft</location>
        <topology evidence="3">Multi-pass membrane protein</topology>
    </subcellularLocation>
</comment>
<dbReference type="InterPro" id="IPR000014">
    <property type="entry name" value="PAS"/>
</dbReference>
<dbReference type="PROSITE" id="PS50109">
    <property type="entry name" value="HIS_KIN"/>
    <property type="match status" value="1"/>
</dbReference>
<name>A0A923HE84_9BURK</name>
<evidence type="ECO:0000256" key="9">
    <source>
        <dbReference type="ARBA" id="ARBA00022777"/>
    </source>
</evidence>
<dbReference type="InterPro" id="IPR005467">
    <property type="entry name" value="His_kinase_dom"/>
</dbReference>
<feature type="domain" description="Histidine kinase" evidence="13">
    <location>
        <begin position="416"/>
        <end position="635"/>
    </location>
</feature>
<proteinExistence type="predicted"/>
<dbReference type="InterPro" id="IPR035965">
    <property type="entry name" value="PAS-like_dom_sf"/>
</dbReference>
<dbReference type="Pfam" id="PF00512">
    <property type="entry name" value="HisKA"/>
    <property type="match status" value="1"/>
</dbReference>
<dbReference type="SUPFAM" id="SSF55874">
    <property type="entry name" value="ATPase domain of HSP90 chaperone/DNA topoisomerase II/histidine kinase"/>
    <property type="match status" value="1"/>
</dbReference>
<keyword evidence="7" id="KW-0808">Transferase</keyword>
<evidence type="ECO:0000256" key="7">
    <source>
        <dbReference type="ARBA" id="ARBA00022679"/>
    </source>
</evidence>
<dbReference type="InterPro" id="IPR003594">
    <property type="entry name" value="HATPase_dom"/>
</dbReference>
<evidence type="ECO:0000256" key="3">
    <source>
        <dbReference type="ARBA" id="ARBA00004314"/>
    </source>
</evidence>
<evidence type="ECO:0000256" key="11">
    <source>
        <dbReference type="ARBA" id="ARBA00023012"/>
    </source>
</evidence>
<dbReference type="EC" id="2.7.13.3" evidence="4"/>
<dbReference type="CDD" id="cd00082">
    <property type="entry name" value="HisKA"/>
    <property type="match status" value="1"/>
</dbReference>
<organism evidence="15 16">
    <name type="scientific">Undibacterium jejuense</name>
    <dbReference type="NCBI Taxonomy" id="1344949"/>
    <lineage>
        <taxon>Bacteria</taxon>
        <taxon>Pseudomonadati</taxon>
        <taxon>Pseudomonadota</taxon>
        <taxon>Betaproteobacteria</taxon>
        <taxon>Burkholderiales</taxon>
        <taxon>Oxalobacteraceae</taxon>
        <taxon>Undibacterium</taxon>
    </lineage>
</organism>
<keyword evidence="12" id="KW-0472">Membrane</keyword>
<dbReference type="RefSeq" id="WP_186910690.1">
    <property type="nucleotide sequence ID" value="NZ_JACOFV010000001.1"/>
</dbReference>
<keyword evidence="8" id="KW-0547">Nucleotide-binding</keyword>
<evidence type="ECO:0000256" key="10">
    <source>
        <dbReference type="ARBA" id="ARBA00022840"/>
    </source>
</evidence>
<dbReference type="GO" id="GO:0006355">
    <property type="term" value="P:regulation of DNA-templated transcription"/>
    <property type="evidence" value="ECO:0007669"/>
    <property type="project" value="InterPro"/>
</dbReference>
<keyword evidence="5" id="KW-1003">Cell membrane</keyword>
<dbReference type="Pfam" id="PF02518">
    <property type="entry name" value="HATPase_c"/>
    <property type="match status" value="1"/>
</dbReference>
<dbReference type="AlphaFoldDB" id="A0A923HE84"/>
<keyword evidence="6" id="KW-0597">Phosphoprotein</keyword>
<protein>
    <recommendedName>
        <fullName evidence="4">histidine kinase</fullName>
        <ecNumber evidence="4">2.7.13.3</ecNumber>
    </recommendedName>
</protein>
<comment type="catalytic activity">
    <reaction evidence="1">
        <text>ATP + protein L-histidine = ADP + protein N-phospho-L-histidine.</text>
        <dbReference type="EC" id="2.7.13.3"/>
    </reaction>
</comment>
<evidence type="ECO:0000259" key="14">
    <source>
        <dbReference type="PROSITE" id="PS50112"/>
    </source>
</evidence>
<dbReference type="GO" id="GO:0045121">
    <property type="term" value="C:membrane raft"/>
    <property type="evidence" value="ECO:0007669"/>
    <property type="project" value="UniProtKB-SubCell"/>
</dbReference>
<dbReference type="Gene3D" id="3.30.450.20">
    <property type="entry name" value="PAS domain"/>
    <property type="match status" value="3"/>
</dbReference>
<keyword evidence="16" id="KW-1185">Reference proteome</keyword>
<dbReference type="PRINTS" id="PR00344">
    <property type="entry name" value="BCTRLSENSOR"/>
</dbReference>
<sequence length="641" mass="72061">MSENLLYPESEGLLGAGLLQHIINYSREAVIVISSEDLAICEVAQKTCSMLGRTREDLIGTHLSTVECSLQDLFFWDDIRQTPEFIDARIAESEWLTSDGRVIPIEKRVSSFNSHGDIFWVIHAEDITNKRQVSEEQIHLASQLQSSLEATAEGILSIDLRGNVISLNRRFISMWNIPEEVLMGRRVDNIVACMQARCDDSIHFSSNLLRYKAESETETADQVCLLDGRYFDVVSKPEFYRDQLIGRVFSVRDITDMKTVENNLMQMRDVAELANQEKTRMLDAVRISESRLRRLVNSSLVGIIEGDNSGQLVEANDVLLHLLGYDREALESGALNLYSMIPNIYHHDYRSALDEIELHSQAQPFEIELINSEGGLIPVMLGMARLEGSDDEWVGFVLDLTEQKKADKIKSEFIAVVSHELRTPLTSIRGALGLLEHSVGTDFPPKLMQLLKIAHKNSQRLGTLVNDLLDIEKLVSGKMDISMDRIDLIKLTQQAIEANAPYAQQFDVKYEFSAFPESAWAVCDADRVMQVYANLMSNAAKFSHSKSVVFIRIIDQSDMFRIEVEDKGQGIPKEFHDRVFMKFAQADGGNTRKQGGTGLGLNISKTFVEKMGGNIGFDSTEGQGTTFWFTLTAGVRRRGEG</sequence>
<dbReference type="SMART" id="SM00387">
    <property type="entry name" value="HATPase_c"/>
    <property type="match status" value="1"/>
</dbReference>
<evidence type="ECO:0000256" key="6">
    <source>
        <dbReference type="ARBA" id="ARBA00022553"/>
    </source>
</evidence>
<dbReference type="Pfam" id="PF13426">
    <property type="entry name" value="PAS_9"/>
    <property type="match status" value="1"/>
</dbReference>
<evidence type="ECO:0000313" key="16">
    <source>
        <dbReference type="Proteomes" id="UP000634011"/>
    </source>
</evidence>
<dbReference type="GO" id="GO:0005524">
    <property type="term" value="F:ATP binding"/>
    <property type="evidence" value="ECO:0007669"/>
    <property type="project" value="UniProtKB-KW"/>
</dbReference>
<dbReference type="Gene3D" id="1.10.287.130">
    <property type="match status" value="1"/>
</dbReference>
<feature type="domain" description="PAS" evidence="14">
    <location>
        <begin position="288"/>
        <end position="359"/>
    </location>
</feature>
<dbReference type="InterPro" id="IPR004358">
    <property type="entry name" value="Sig_transdc_His_kin-like_C"/>
</dbReference>
<evidence type="ECO:0000256" key="2">
    <source>
        <dbReference type="ARBA" id="ARBA00004236"/>
    </source>
</evidence>
<evidence type="ECO:0000256" key="1">
    <source>
        <dbReference type="ARBA" id="ARBA00000085"/>
    </source>
</evidence>
<gene>
    <name evidence="15" type="ORF">H8K32_01525</name>
</gene>
<dbReference type="CDD" id="cd16922">
    <property type="entry name" value="HATPase_EvgS-ArcB-TorS-like"/>
    <property type="match status" value="1"/>
</dbReference>
<dbReference type="NCBIfam" id="TIGR00229">
    <property type="entry name" value="sensory_box"/>
    <property type="match status" value="3"/>
</dbReference>
<dbReference type="Proteomes" id="UP000634011">
    <property type="component" value="Unassembled WGS sequence"/>
</dbReference>
<dbReference type="GO" id="GO:0005886">
    <property type="term" value="C:plasma membrane"/>
    <property type="evidence" value="ECO:0007669"/>
    <property type="project" value="UniProtKB-SubCell"/>
</dbReference>
<evidence type="ECO:0000259" key="13">
    <source>
        <dbReference type="PROSITE" id="PS50109"/>
    </source>
</evidence>
<accession>A0A923HE84</accession>
<dbReference type="Pfam" id="PF13188">
    <property type="entry name" value="PAS_8"/>
    <property type="match status" value="1"/>
</dbReference>
<dbReference type="SMART" id="SM00091">
    <property type="entry name" value="PAS"/>
    <property type="match status" value="3"/>
</dbReference>
<dbReference type="GO" id="GO:0009927">
    <property type="term" value="F:histidine phosphotransfer kinase activity"/>
    <property type="evidence" value="ECO:0007669"/>
    <property type="project" value="TreeGrafter"/>
</dbReference>
<dbReference type="EMBL" id="JACOFV010000001">
    <property type="protein sequence ID" value="MBC3860763.1"/>
    <property type="molecule type" value="Genomic_DNA"/>
</dbReference>
<dbReference type="FunFam" id="3.30.565.10:FF:000023">
    <property type="entry name" value="PAS domain-containing sensor histidine kinase"/>
    <property type="match status" value="1"/>
</dbReference>
<keyword evidence="9" id="KW-0418">Kinase</keyword>
<dbReference type="SUPFAM" id="SSF47384">
    <property type="entry name" value="Homodimeric domain of signal transducing histidine kinase"/>
    <property type="match status" value="1"/>
</dbReference>
<dbReference type="SUPFAM" id="SSF55785">
    <property type="entry name" value="PYP-like sensor domain (PAS domain)"/>
    <property type="match status" value="3"/>
</dbReference>
<evidence type="ECO:0000256" key="4">
    <source>
        <dbReference type="ARBA" id="ARBA00012438"/>
    </source>
</evidence>
<evidence type="ECO:0000313" key="15">
    <source>
        <dbReference type="EMBL" id="MBC3860763.1"/>
    </source>
</evidence>
<dbReference type="FunFam" id="1.10.287.130:FF:000001">
    <property type="entry name" value="Two-component sensor histidine kinase"/>
    <property type="match status" value="1"/>
</dbReference>
<evidence type="ECO:0000256" key="5">
    <source>
        <dbReference type="ARBA" id="ARBA00022475"/>
    </source>
</evidence>
<dbReference type="SMART" id="SM00388">
    <property type="entry name" value="HisKA"/>
    <property type="match status" value="1"/>
</dbReference>
<dbReference type="PANTHER" id="PTHR43047">
    <property type="entry name" value="TWO-COMPONENT HISTIDINE PROTEIN KINASE"/>
    <property type="match status" value="1"/>
</dbReference>
<keyword evidence="11" id="KW-0902">Two-component regulatory system</keyword>
<dbReference type="InterPro" id="IPR013767">
    <property type="entry name" value="PAS_fold"/>
</dbReference>
<reference evidence="15" key="1">
    <citation type="submission" date="2020-08" db="EMBL/GenBank/DDBJ databases">
        <title>Novel species isolated from subtropical streams in China.</title>
        <authorList>
            <person name="Lu H."/>
        </authorList>
    </citation>
    <scope>NUCLEOTIDE SEQUENCE</scope>
    <source>
        <strain evidence="15">KACC 12607</strain>
    </source>
</reference>
<dbReference type="PANTHER" id="PTHR43047:SF72">
    <property type="entry name" value="OSMOSENSING HISTIDINE PROTEIN KINASE SLN1"/>
    <property type="match status" value="1"/>
</dbReference>
<dbReference type="InterPro" id="IPR036097">
    <property type="entry name" value="HisK_dim/P_sf"/>
</dbReference>
<dbReference type="PROSITE" id="PS50112">
    <property type="entry name" value="PAS"/>
    <property type="match status" value="1"/>
</dbReference>
<comment type="caution">
    <text evidence="15">The sequence shown here is derived from an EMBL/GenBank/DDBJ whole genome shotgun (WGS) entry which is preliminary data.</text>
</comment>
<evidence type="ECO:0000256" key="8">
    <source>
        <dbReference type="ARBA" id="ARBA00022741"/>
    </source>
</evidence>
<dbReference type="Pfam" id="PF00989">
    <property type="entry name" value="PAS"/>
    <property type="match status" value="1"/>
</dbReference>
<dbReference type="Gene3D" id="3.30.565.10">
    <property type="entry name" value="Histidine kinase-like ATPase, C-terminal domain"/>
    <property type="match status" value="1"/>
</dbReference>